<reference evidence="1" key="1">
    <citation type="submission" date="2014-09" db="EMBL/GenBank/DDBJ databases">
        <title>Draft genome sequence of an oleaginous Mucoromycotina fungus Mucor ambiguus NBRC6742.</title>
        <authorList>
            <person name="Takeda I."/>
            <person name="Yamane N."/>
            <person name="Morita T."/>
            <person name="Tamano K."/>
            <person name="Machida M."/>
            <person name="Baker S."/>
            <person name="Koike H."/>
        </authorList>
    </citation>
    <scope>NUCLEOTIDE SEQUENCE</scope>
    <source>
        <strain evidence="1">NBRC 6742</strain>
    </source>
</reference>
<dbReference type="EMBL" id="DF836491">
    <property type="protein sequence ID" value="GAN08394.1"/>
    <property type="molecule type" value="Genomic_DNA"/>
</dbReference>
<evidence type="ECO:0000313" key="2">
    <source>
        <dbReference type="Proteomes" id="UP000053815"/>
    </source>
</evidence>
<gene>
    <name evidence="1" type="ORF">MAM1_0202d07905</name>
</gene>
<protein>
    <submittedName>
        <fullName evidence="1">Uncharacterized protein</fullName>
    </submittedName>
</protein>
<sequence length="110" mass="12385">MPCYSDNDEEMTQAPKLMALALDGINITRLPIMFCTKNIILAKEVNTAISKDQEIEESAFMPANEIDAIIKKIPLRMIEKVAALTDKSESTFTKEHALPFMPWKATSMHL</sequence>
<accession>A0A0C9MLJ4</accession>
<proteinExistence type="predicted"/>
<dbReference type="AlphaFoldDB" id="A0A0C9MLJ4"/>
<name>A0A0C9MLJ4_9FUNG</name>
<dbReference type="Proteomes" id="UP000053815">
    <property type="component" value="Unassembled WGS sequence"/>
</dbReference>
<evidence type="ECO:0000313" key="1">
    <source>
        <dbReference type="EMBL" id="GAN08394.1"/>
    </source>
</evidence>
<keyword evidence="2" id="KW-1185">Reference proteome</keyword>
<organism evidence="1">
    <name type="scientific">Mucor ambiguus</name>
    <dbReference type="NCBI Taxonomy" id="91626"/>
    <lineage>
        <taxon>Eukaryota</taxon>
        <taxon>Fungi</taxon>
        <taxon>Fungi incertae sedis</taxon>
        <taxon>Mucoromycota</taxon>
        <taxon>Mucoromycotina</taxon>
        <taxon>Mucoromycetes</taxon>
        <taxon>Mucorales</taxon>
        <taxon>Mucorineae</taxon>
        <taxon>Mucoraceae</taxon>
        <taxon>Mucor</taxon>
    </lineage>
</organism>